<sequence length="73" mass="8452">AGVLAALRLLTWKRLLCGTVSLTLPAVLCRSKHLLPINTFFYKNRHVLWRCSICQHCKFCAFTNFPTTRVRVF</sequence>
<evidence type="ECO:0000313" key="2">
    <source>
        <dbReference type="EMBL" id="KAJ9585480.1"/>
    </source>
</evidence>
<dbReference type="Proteomes" id="UP001233999">
    <property type="component" value="Unassembled WGS sequence"/>
</dbReference>
<feature type="chain" id="PRO_5042230753" description="Secreted protein" evidence="1">
    <location>
        <begin position="19"/>
        <end position="73"/>
    </location>
</feature>
<feature type="signal peptide" evidence="1">
    <location>
        <begin position="1"/>
        <end position="18"/>
    </location>
</feature>
<reference evidence="2" key="1">
    <citation type="journal article" date="2023" name="IScience">
        <title>Live-bearing cockroach genome reveals convergent evolutionary mechanisms linked to viviparity in insects and beyond.</title>
        <authorList>
            <person name="Fouks B."/>
            <person name="Harrison M.C."/>
            <person name="Mikhailova A.A."/>
            <person name="Marchal E."/>
            <person name="English S."/>
            <person name="Carruthers M."/>
            <person name="Jennings E.C."/>
            <person name="Chiamaka E.L."/>
            <person name="Frigard R.A."/>
            <person name="Pippel M."/>
            <person name="Attardo G.M."/>
            <person name="Benoit J.B."/>
            <person name="Bornberg-Bauer E."/>
            <person name="Tobe S.S."/>
        </authorList>
    </citation>
    <scope>NUCLEOTIDE SEQUENCE</scope>
    <source>
        <strain evidence="2">Stay&amp;Tobe</strain>
    </source>
</reference>
<organism evidence="2 3">
    <name type="scientific">Diploptera punctata</name>
    <name type="common">Pacific beetle cockroach</name>
    <dbReference type="NCBI Taxonomy" id="6984"/>
    <lineage>
        <taxon>Eukaryota</taxon>
        <taxon>Metazoa</taxon>
        <taxon>Ecdysozoa</taxon>
        <taxon>Arthropoda</taxon>
        <taxon>Hexapoda</taxon>
        <taxon>Insecta</taxon>
        <taxon>Pterygota</taxon>
        <taxon>Neoptera</taxon>
        <taxon>Polyneoptera</taxon>
        <taxon>Dictyoptera</taxon>
        <taxon>Blattodea</taxon>
        <taxon>Blaberoidea</taxon>
        <taxon>Blaberidae</taxon>
        <taxon>Diplopterinae</taxon>
        <taxon>Diploptera</taxon>
    </lineage>
</organism>
<reference evidence="2" key="2">
    <citation type="submission" date="2023-05" db="EMBL/GenBank/DDBJ databases">
        <authorList>
            <person name="Fouks B."/>
        </authorList>
    </citation>
    <scope>NUCLEOTIDE SEQUENCE</scope>
    <source>
        <strain evidence="2">Stay&amp;Tobe</strain>
        <tissue evidence="2">Testes</tissue>
    </source>
</reference>
<feature type="non-terminal residue" evidence="2">
    <location>
        <position position="73"/>
    </location>
</feature>
<keyword evidence="1" id="KW-0732">Signal</keyword>
<protein>
    <recommendedName>
        <fullName evidence="4">Secreted protein</fullName>
    </recommendedName>
</protein>
<name>A0AAD7ZRX5_DIPPU</name>
<comment type="caution">
    <text evidence="2">The sequence shown here is derived from an EMBL/GenBank/DDBJ whole genome shotgun (WGS) entry which is preliminary data.</text>
</comment>
<evidence type="ECO:0000313" key="3">
    <source>
        <dbReference type="Proteomes" id="UP001233999"/>
    </source>
</evidence>
<evidence type="ECO:0008006" key="4">
    <source>
        <dbReference type="Google" id="ProtNLM"/>
    </source>
</evidence>
<gene>
    <name evidence="2" type="ORF">L9F63_002719</name>
</gene>
<keyword evidence="3" id="KW-1185">Reference proteome</keyword>
<proteinExistence type="predicted"/>
<dbReference type="EMBL" id="JASPKZ010007267">
    <property type="protein sequence ID" value="KAJ9585480.1"/>
    <property type="molecule type" value="Genomic_DNA"/>
</dbReference>
<dbReference type="AlphaFoldDB" id="A0AAD7ZRX5"/>
<feature type="non-terminal residue" evidence="2">
    <location>
        <position position="1"/>
    </location>
</feature>
<evidence type="ECO:0000256" key="1">
    <source>
        <dbReference type="SAM" id="SignalP"/>
    </source>
</evidence>
<accession>A0AAD7ZRX5</accession>